<dbReference type="PROSITE" id="PS50011">
    <property type="entry name" value="PROTEIN_KINASE_DOM"/>
    <property type="match status" value="1"/>
</dbReference>
<dbReference type="SUPFAM" id="SSF56112">
    <property type="entry name" value="Protein kinase-like (PK-like)"/>
    <property type="match status" value="1"/>
</dbReference>
<dbReference type="Pfam" id="PF13855">
    <property type="entry name" value="LRR_8"/>
    <property type="match status" value="1"/>
</dbReference>
<feature type="chain" id="PRO_5035827016" description="Protein kinase domain-containing protein" evidence="9">
    <location>
        <begin position="21"/>
        <end position="724"/>
    </location>
</feature>
<dbReference type="InterPro" id="IPR032675">
    <property type="entry name" value="LRR_dom_sf"/>
</dbReference>
<feature type="domain" description="Protein kinase" evidence="10">
    <location>
        <begin position="408"/>
        <end position="679"/>
    </location>
</feature>
<dbReference type="PANTHER" id="PTHR46084:SF13">
    <property type="entry name" value="LEUCINE-RICH REPEAT RECEPTOR-LIKE PROTEIN KINASE"/>
    <property type="match status" value="1"/>
</dbReference>
<gene>
    <name evidence="11" type="ORF">F2Q69_00048688</name>
</gene>
<dbReference type="FunFam" id="3.30.200.20:FF:000489">
    <property type="entry name" value="Inactive receptor-like serine/threonine-protein kinase"/>
    <property type="match status" value="1"/>
</dbReference>
<protein>
    <recommendedName>
        <fullName evidence="10">Protein kinase domain-containing protein</fullName>
    </recommendedName>
</protein>
<evidence type="ECO:0000256" key="2">
    <source>
        <dbReference type="ARBA" id="ARBA00022692"/>
    </source>
</evidence>
<organism evidence="11 12">
    <name type="scientific">Brassica cretica</name>
    <name type="common">Mustard</name>
    <dbReference type="NCBI Taxonomy" id="69181"/>
    <lineage>
        <taxon>Eukaryota</taxon>
        <taxon>Viridiplantae</taxon>
        <taxon>Streptophyta</taxon>
        <taxon>Embryophyta</taxon>
        <taxon>Tracheophyta</taxon>
        <taxon>Spermatophyta</taxon>
        <taxon>Magnoliopsida</taxon>
        <taxon>eudicotyledons</taxon>
        <taxon>Gunneridae</taxon>
        <taxon>Pentapetalae</taxon>
        <taxon>rosids</taxon>
        <taxon>malvids</taxon>
        <taxon>Brassicales</taxon>
        <taxon>Brassicaceae</taxon>
        <taxon>Brassiceae</taxon>
        <taxon>Brassica</taxon>
    </lineage>
</organism>
<evidence type="ECO:0000256" key="3">
    <source>
        <dbReference type="ARBA" id="ARBA00022729"/>
    </source>
</evidence>
<comment type="caution">
    <text evidence="11">The sequence shown here is derived from an EMBL/GenBank/DDBJ whole genome shotgun (WGS) entry which is preliminary data.</text>
</comment>
<feature type="signal peptide" evidence="9">
    <location>
        <begin position="1"/>
        <end position="20"/>
    </location>
</feature>
<keyword evidence="3 9" id="KW-0732">Signal</keyword>
<dbReference type="AlphaFoldDB" id="A0A8S9PL12"/>
<evidence type="ECO:0000313" key="11">
    <source>
        <dbReference type="EMBL" id="KAF3523437.1"/>
    </source>
</evidence>
<keyword evidence="6" id="KW-0472">Membrane</keyword>
<proteinExistence type="predicted"/>
<dbReference type="Pfam" id="PF08263">
    <property type="entry name" value="LRRNT_2"/>
    <property type="match status" value="2"/>
</dbReference>
<accession>A0A8S9PL12</accession>
<dbReference type="Gene3D" id="3.80.10.10">
    <property type="entry name" value="Ribonuclease Inhibitor"/>
    <property type="match status" value="2"/>
</dbReference>
<dbReference type="Pfam" id="PF07714">
    <property type="entry name" value="PK_Tyr_Ser-Thr"/>
    <property type="match status" value="1"/>
</dbReference>
<dbReference type="GO" id="GO:0012505">
    <property type="term" value="C:endomembrane system"/>
    <property type="evidence" value="ECO:0007669"/>
    <property type="project" value="UniProtKB-SubCell"/>
</dbReference>
<dbReference type="InterPro" id="IPR013210">
    <property type="entry name" value="LRR_N_plant-typ"/>
</dbReference>
<evidence type="ECO:0000256" key="1">
    <source>
        <dbReference type="ARBA" id="ARBA00022614"/>
    </source>
</evidence>
<dbReference type="InterPro" id="IPR011009">
    <property type="entry name" value="Kinase-like_dom_sf"/>
</dbReference>
<sequence>MELPLVSIVLVGFLFVSCEALASKEVEALRRLKEAMYKDPLLVMSNWNISDSDPCDWKGIKCSPSKDHIIKINISDTLMRGFLVPELGHITYLQELYALASKEVEALRRLKEAMYKDPLLVMSNWNISDSDPCDWKGIKCSPSKDHIIKINISDTLMRGFLVPELGHITYLQELILRGNILVGKIPKEIGKLKKLKILDLGNNHLTGPIPAEIGSLSNIKTINLQSNGLTGKLPPEIGNLKYLRELLIERNMLQGSIPVATTTPKKYPSANISGLCKSPHLKVADFSYNFFNGKIPRCLDYLPRERFQGNCMKTKDVKQRPSSECAKKKKKKHMWLLDFEIVTGSSVGLLFLVVTFSALRFCNIKRTLIVPWKKSASEKEEHFAVYVDSEMLKDVSRFTRQELEVACEDFSNIIDSCANSQVYKGTIEGGTEIAVISLCFKEEDWTAYPELYFQREVADLARLDHENVGKLLGYCKENKPFTRMLVFDYASNGTLYEHLHYGEGSLVSWAKRMKIVIGAARGLKYLHTELDPPFTVSEVCSNAVYLTEDFTPKLVDFECWKTVLVRSEKNLRDINSDHGAICVLPNAMEHRDQNLKGNIFSFGLLLLEIVSGRRQERGCLVKWAKEYVGDAPQVLVDPELEHFNQKELEAVCEVASQCLNLDLNDEESCCLVKELCETLESRISVSISAGLRSSSLAWAELALASPSNEDKDEYQRSKWASTPC</sequence>
<keyword evidence="4" id="KW-0677">Repeat</keyword>
<evidence type="ECO:0000256" key="7">
    <source>
        <dbReference type="ARBA" id="ARBA00023170"/>
    </source>
</evidence>
<evidence type="ECO:0000256" key="9">
    <source>
        <dbReference type="SAM" id="SignalP"/>
    </source>
</evidence>
<dbReference type="Gene3D" id="3.30.200.20">
    <property type="entry name" value="Phosphorylase Kinase, domain 1"/>
    <property type="match status" value="1"/>
</dbReference>
<dbReference type="InterPro" id="IPR001611">
    <property type="entry name" value="Leu-rich_rpt"/>
</dbReference>
<keyword evidence="7" id="KW-0675">Receptor</keyword>
<reference evidence="11" key="1">
    <citation type="submission" date="2019-12" db="EMBL/GenBank/DDBJ databases">
        <title>Genome sequencing and annotation of Brassica cretica.</title>
        <authorList>
            <person name="Studholme D.J."/>
            <person name="Sarris P."/>
        </authorList>
    </citation>
    <scope>NUCLEOTIDE SEQUENCE</scope>
    <source>
        <strain evidence="11">PFS-109/04</strain>
        <tissue evidence="11">Leaf</tissue>
    </source>
</reference>
<name>A0A8S9PL12_BRACR</name>
<keyword evidence="1" id="KW-0433">Leucine-rich repeat</keyword>
<dbReference type="InterPro" id="IPR020635">
    <property type="entry name" value="Tyr_kinase_cat_dom"/>
</dbReference>
<dbReference type="GO" id="GO:0004713">
    <property type="term" value="F:protein tyrosine kinase activity"/>
    <property type="evidence" value="ECO:0007669"/>
    <property type="project" value="InterPro"/>
</dbReference>
<dbReference type="GO" id="GO:0005524">
    <property type="term" value="F:ATP binding"/>
    <property type="evidence" value="ECO:0007669"/>
    <property type="project" value="InterPro"/>
</dbReference>
<dbReference type="SMART" id="SM00219">
    <property type="entry name" value="TyrKc"/>
    <property type="match status" value="1"/>
</dbReference>
<dbReference type="Proteomes" id="UP000712600">
    <property type="component" value="Unassembled WGS sequence"/>
</dbReference>
<evidence type="ECO:0000256" key="4">
    <source>
        <dbReference type="ARBA" id="ARBA00022737"/>
    </source>
</evidence>
<evidence type="ECO:0000256" key="8">
    <source>
        <dbReference type="ARBA" id="ARBA00046288"/>
    </source>
</evidence>
<dbReference type="FunFam" id="3.80.10.10:FF:000400">
    <property type="entry name" value="Nuclear pore complex protein NUP107"/>
    <property type="match status" value="1"/>
</dbReference>
<evidence type="ECO:0000256" key="6">
    <source>
        <dbReference type="ARBA" id="ARBA00023136"/>
    </source>
</evidence>
<dbReference type="EMBL" id="QGKX02001347">
    <property type="protein sequence ID" value="KAF3523437.1"/>
    <property type="molecule type" value="Genomic_DNA"/>
</dbReference>
<comment type="subcellular location">
    <subcellularLocation>
        <location evidence="8">Endomembrane system</location>
        <topology evidence="8">Single-pass type I membrane protein</topology>
    </subcellularLocation>
</comment>
<dbReference type="PANTHER" id="PTHR46084">
    <property type="entry name" value="PROTEIN MALE DISCOVERER 2"/>
    <property type="match status" value="1"/>
</dbReference>
<keyword evidence="5" id="KW-1133">Transmembrane helix</keyword>
<evidence type="ECO:0000256" key="5">
    <source>
        <dbReference type="ARBA" id="ARBA00022989"/>
    </source>
</evidence>
<dbReference type="InterPro" id="IPR000719">
    <property type="entry name" value="Prot_kinase_dom"/>
</dbReference>
<dbReference type="InterPro" id="IPR001245">
    <property type="entry name" value="Ser-Thr/Tyr_kinase_cat_dom"/>
</dbReference>
<keyword evidence="2" id="KW-0812">Transmembrane</keyword>
<evidence type="ECO:0000259" key="10">
    <source>
        <dbReference type="PROSITE" id="PS50011"/>
    </source>
</evidence>
<dbReference type="Gene3D" id="1.10.510.10">
    <property type="entry name" value="Transferase(Phosphotransferase) domain 1"/>
    <property type="match status" value="1"/>
</dbReference>
<evidence type="ECO:0000313" key="12">
    <source>
        <dbReference type="Proteomes" id="UP000712600"/>
    </source>
</evidence>
<dbReference type="SUPFAM" id="SSF52058">
    <property type="entry name" value="L domain-like"/>
    <property type="match status" value="1"/>
</dbReference>